<keyword evidence="3" id="KW-1185">Reference proteome</keyword>
<keyword evidence="1" id="KW-0732">Signal</keyword>
<dbReference type="OrthoDB" id="8255644at2"/>
<evidence type="ECO:0000313" key="2">
    <source>
        <dbReference type="EMBL" id="RBP11405.1"/>
    </source>
</evidence>
<feature type="signal peptide" evidence="1">
    <location>
        <begin position="1"/>
        <end position="23"/>
    </location>
</feature>
<feature type="chain" id="PRO_5017075212" evidence="1">
    <location>
        <begin position="24"/>
        <end position="291"/>
    </location>
</feature>
<evidence type="ECO:0000256" key="1">
    <source>
        <dbReference type="SAM" id="SignalP"/>
    </source>
</evidence>
<evidence type="ECO:0000313" key="3">
    <source>
        <dbReference type="Proteomes" id="UP000253529"/>
    </source>
</evidence>
<name>A0A366FCH3_9HYPH</name>
<protein>
    <submittedName>
        <fullName evidence="2">Uncharacterized protein</fullName>
    </submittedName>
</protein>
<dbReference type="Proteomes" id="UP000253529">
    <property type="component" value="Unassembled WGS sequence"/>
</dbReference>
<reference evidence="2 3" key="1">
    <citation type="submission" date="2018-06" db="EMBL/GenBank/DDBJ databases">
        <title>Genomic Encyclopedia of Type Strains, Phase IV (KMG-IV): sequencing the most valuable type-strain genomes for metagenomic binning, comparative biology and taxonomic classification.</title>
        <authorList>
            <person name="Goeker M."/>
        </authorList>
    </citation>
    <scope>NUCLEOTIDE SEQUENCE [LARGE SCALE GENOMIC DNA]</scope>
    <source>
        <strain evidence="2 3">DSM 24875</strain>
    </source>
</reference>
<comment type="caution">
    <text evidence="2">The sequence shown here is derived from an EMBL/GenBank/DDBJ whole genome shotgun (WGS) entry which is preliminary data.</text>
</comment>
<dbReference type="RefSeq" id="WP_147262780.1">
    <property type="nucleotide sequence ID" value="NZ_QNRK01000016.1"/>
</dbReference>
<accession>A0A366FCH3</accession>
<gene>
    <name evidence="2" type="ORF">DFR50_116100</name>
</gene>
<dbReference type="EMBL" id="QNRK01000016">
    <property type="protein sequence ID" value="RBP11405.1"/>
    <property type="molecule type" value="Genomic_DNA"/>
</dbReference>
<dbReference type="AlphaFoldDB" id="A0A366FCH3"/>
<sequence length="291" mass="31180">MRKIRLSIISALLWMVLAAGSFAQEAAQRAALGGLANIRDIASKSECAAYSWKGRGKPPAGYIPGVAQIFARAVCHPERADVQVASSAAGAAQGDGDGLVVYQQDFEAAGMRNDVAGVDTLRHAYTLLVGLGMRESSGEYCEGRDVSACFNDGNSAEAGLFQTSYGAQKYSPSLGMLFARYTTDKSGCLRDEFKGIVCRVRKSQNPHCPDADSNPVGQPPGLDWQKLTKSCPAFAIEFGVVVLRTHAGPTKENGEFGPIIHHQVELHPNCDLMLRQVQAYVEKNPSICSAL</sequence>
<proteinExistence type="predicted"/>
<organism evidence="2 3">
    <name type="scientific">Roseiarcus fermentans</name>
    <dbReference type="NCBI Taxonomy" id="1473586"/>
    <lineage>
        <taxon>Bacteria</taxon>
        <taxon>Pseudomonadati</taxon>
        <taxon>Pseudomonadota</taxon>
        <taxon>Alphaproteobacteria</taxon>
        <taxon>Hyphomicrobiales</taxon>
        <taxon>Roseiarcaceae</taxon>
        <taxon>Roseiarcus</taxon>
    </lineage>
</organism>